<accession>A0A1G9LMM6</accession>
<dbReference type="PANTHER" id="PTHR13939">
    <property type="entry name" value="NICOTINAMIDE-NUCLEOTIDE AMIDOHYDROLASE PNCC"/>
    <property type="match status" value="1"/>
</dbReference>
<dbReference type="Proteomes" id="UP000199476">
    <property type="component" value="Unassembled WGS sequence"/>
</dbReference>
<proteinExistence type="inferred from homology"/>
<evidence type="ECO:0000313" key="4">
    <source>
        <dbReference type="Proteomes" id="UP000199476"/>
    </source>
</evidence>
<dbReference type="Gene3D" id="3.90.950.20">
    <property type="entry name" value="CinA-like"/>
    <property type="match status" value="1"/>
</dbReference>
<sequence>MNKFSIMTIGDEIVRGEISDDNSRILADKLHHHGFEIARIMSVGDGYEEIKSSLKFLREFSDFIVTTGGLGPTGDDITRKAVAAACSRELIFREDIAEEISAYFEDLPFEMTDNNKSQAYIPKGAELIANPQGTAPGFMFEHEGTHIISLPGITPEMKSMLEKVLTDNFEKHPAENIYLLKAAGIGEAELEDNLQAIIDESDFYYRFLPHGGVIEIKISAGGVNGENLREIQHSDIEEEIRAIRDELGDKIFAVNENISLAEAVKELAVDRGVQLALAESCTGGLISKRIVDVPGASRFYPGGVTSYSNRAKMKLLGVSGETLKEKGAVSEEAAVEMAEGALRVFDADMAASVTGIAGPEGGSKEKPVGLVYFAITDGDRSCCREWHFNGSRQEIRWYTSQHALNRFRLALLNGLSC</sequence>
<dbReference type="CDD" id="cd00885">
    <property type="entry name" value="cinA"/>
    <property type="match status" value="1"/>
</dbReference>
<dbReference type="EMBL" id="FNGO01000006">
    <property type="protein sequence ID" value="SDL63103.1"/>
    <property type="molecule type" value="Genomic_DNA"/>
</dbReference>
<dbReference type="HAMAP" id="MF_00226_B">
    <property type="entry name" value="CinA_B"/>
    <property type="match status" value="1"/>
</dbReference>
<dbReference type="SMART" id="SM00852">
    <property type="entry name" value="MoCF_biosynth"/>
    <property type="match status" value="1"/>
</dbReference>
<dbReference type="Pfam" id="PF00994">
    <property type="entry name" value="MoCF_biosynth"/>
    <property type="match status" value="1"/>
</dbReference>
<comment type="similarity">
    <text evidence="1">Belongs to the CinA family.</text>
</comment>
<dbReference type="InterPro" id="IPR041424">
    <property type="entry name" value="CinA_KH"/>
</dbReference>
<dbReference type="NCBIfam" id="TIGR00177">
    <property type="entry name" value="molyb_syn"/>
    <property type="match status" value="1"/>
</dbReference>
<dbReference type="SUPFAM" id="SSF53218">
    <property type="entry name" value="Molybdenum cofactor biosynthesis proteins"/>
    <property type="match status" value="1"/>
</dbReference>
<gene>
    <name evidence="1" type="primary">cinA</name>
    <name evidence="3" type="ORF">SAMN04488692_106114</name>
</gene>
<protein>
    <recommendedName>
        <fullName evidence="1">Putative competence-damage inducible protein</fullName>
    </recommendedName>
</protein>
<dbReference type="InterPro" id="IPR001453">
    <property type="entry name" value="MoaB/Mog_dom"/>
</dbReference>
<dbReference type="InterPro" id="IPR050101">
    <property type="entry name" value="CinA"/>
</dbReference>
<organism evidence="3 4">
    <name type="scientific">Halarsenatibacter silvermanii</name>
    <dbReference type="NCBI Taxonomy" id="321763"/>
    <lineage>
        <taxon>Bacteria</taxon>
        <taxon>Bacillati</taxon>
        <taxon>Bacillota</taxon>
        <taxon>Clostridia</taxon>
        <taxon>Halanaerobiales</taxon>
        <taxon>Halarsenatibacteraceae</taxon>
        <taxon>Halarsenatibacter</taxon>
    </lineage>
</organism>
<dbReference type="Pfam" id="PF02464">
    <property type="entry name" value="CinA"/>
    <property type="match status" value="1"/>
</dbReference>
<reference evidence="3 4" key="1">
    <citation type="submission" date="2016-10" db="EMBL/GenBank/DDBJ databases">
        <authorList>
            <person name="de Groot N.N."/>
        </authorList>
    </citation>
    <scope>NUCLEOTIDE SEQUENCE [LARGE SCALE GENOMIC DNA]</scope>
    <source>
        <strain evidence="3 4">SLAS-1</strain>
    </source>
</reference>
<dbReference type="InterPro" id="IPR036425">
    <property type="entry name" value="MoaB/Mog-like_dom_sf"/>
</dbReference>
<dbReference type="PANTHER" id="PTHR13939:SF0">
    <property type="entry name" value="NMN AMIDOHYDROLASE-LIKE PROTEIN YFAY"/>
    <property type="match status" value="1"/>
</dbReference>
<evidence type="ECO:0000259" key="2">
    <source>
        <dbReference type="SMART" id="SM00852"/>
    </source>
</evidence>
<dbReference type="NCBIfam" id="TIGR00200">
    <property type="entry name" value="cinA_nterm"/>
    <property type="match status" value="1"/>
</dbReference>
<dbReference type="RefSeq" id="WP_089759222.1">
    <property type="nucleotide sequence ID" value="NZ_FNGO01000006.1"/>
</dbReference>
<dbReference type="InterPro" id="IPR036653">
    <property type="entry name" value="CinA-like_C"/>
</dbReference>
<feature type="domain" description="MoaB/Mog" evidence="2">
    <location>
        <begin position="5"/>
        <end position="172"/>
    </location>
</feature>
<keyword evidence="4" id="KW-1185">Reference proteome</keyword>
<dbReference type="Gene3D" id="3.40.980.10">
    <property type="entry name" value="MoaB/Mog-like domain"/>
    <property type="match status" value="1"/>
</dbReference>
<name>A0A1G9LMM6_9FIRM</name>
<dbReference type="SUPFAM" id="SSF142433">
    <property type="entry name" value="CinA-like"/>
    <property type="match status" value="1"/>
</dbReference>
<dbReference type="Pfam" id="PF18146">
    <property type="entry name" value="CinA_KH"/>
    <property type="match status" value="1"/>
</dbReference>
<dbReference type="AlphaFoldDB" id="A0A1G9LMM6"/>
<dbReference type="InterPro" id="IPR008135">
    <property type="entry name" value="Competence-induced_CinA"/>
</dbReference>
<dbReference type="OrthoDB" id="9801454at2"/>
<evidence type="ECO:0000313" key="3">
    <source>
        <dbReference type="EMBL" id="SDL63103.1"/>
    </source>
</evidence>
<evidence type="ECO:0000256" key="1">
    <source>
        <dbReference type="HAMAP-Rule" id="MF_00226"/>
    </source>
</evidence>
<dbReference type="STRING" id="321763.SAMN04488692_106114"/>
<dbReference type="PIRSF" id="PIRSF006728">
    <property type="entry name" value="CinA"/>
    <property type="match status" value="1"/>
</dbReference>
<dbReference type="InterPro" id="IPR008136">
    <property type="entry name" value="CinA_C"/>
</dbReference>
<dbReference type="NCBIfam" id="TIGR00199">
    <property type="entry name" value="PncC_domain"/>
    <property type="match status" value="1"/>
</dbReference>